<dbReference type="Gene3D" id="1.10.357.40">
    <property type="entry name" value="YbiA-like"/>
    <property type="match status" value="1"/>
</dbReference>
<name>A0A6C0LEK8_9ZZZZ</name>
<dbReference type="InterPro" id="IPR012340">
    <property type="entry name" value="NA-bd_OB-fold"/>
</dbReference>
<keyword evidence="5" id="KW-0694">RNA-binding</keyword>
<organism evidence="8">
    <name type="scientific">viral metagenome</name>
    <dbReference type="NCBI Taxonomy" id="1070528"/>
    <lineage>
        <taxon>unclassified sequences</taxon>
        <taxon>metagenomes</taxon>
        <taxon>organismal metagenomes</taxon>
    </lineage>
</organism>
<dbReference type="PANTHER" id="PTHR12189">
    <property type="entry name" value="MRNA GUANINE-7- METHYLTRANSFERASE"/>
    <property type="match status" value="1"/>
</dbReference>
<dbReference type="SUPFAM" id="SSF56091">
    <property type="entry name" value="DNA ligase/mRNA capping enzyme, catalytic domain"/>
    <property type="match status" value="1"/>
</dbReference>
<dbReference type="Pfam" id="PF08719">
    <property type="entry name" value="NADAR"/>
    <property type="match status" value="1"/>
</dbReference>
<feature type="compositionally biased region" description="Basic and acidic residues" evidence="6">
    <location>
        <begin position="908"/>
        <end position="920"/>
    </location>
</feature>
<evidence type="ECO:0000259" key="7">
    <source>
        <dbReference type="PROSITE" id="PS51562"/>
    </source>
</evidence>
<dbReference type="SUPFAM" id="SSF53335">
    <property type="entry name" value="S-adenosyl-L-methionine-dependent methyltransferases"/>
    <property type="match status" value="1"/>
</dbReference>
<dbReference type="Gene3D" id="3.30.470.30">
    <property type="entry name" value="DNA ligase/mRNA capping enzyme"/>
    <property type="match status" value="1"/>
</dbReference>
<dbReference type="CDD" id="cd15457">
    <property type="entry name" value="NADAR"/>
    <property type="match status" value="1"/>
</dbReference>
<evidence type="ECO:0000256" key="4">
    <source>
        <dbReference type="ARBA" id="ARBA00022691"/>
    </source>
</evidence>
<dbReference type="Gene3D" id="3.40.50.150">
    <property type="entry name" value="Vaccinia Virus protein VP39"/>
    <property type="match status" value="1"/>
</dbReference>
<dbReference type="PROSITE" id="PS51562">
    <property type="entry name" value="RNA_CAP0_MT"/>
    <property type="match status" value="1"/>
</dbReference>
<accession>A0A6C0LEK8</accession>
<keyword evidence="3" id="KW-0808">Transferase</keyword>
<feature type="domain" description="MRNA cap 0 methyltransferase" evidence="7">
    <location>
        <begin position="625"/>
        <end position="898"/>
    </location>
</feature>
<dbReference type="GO" id="GO:0003723">
    <property type="term" value="F:RNA binding"/>
    <property type="evidence" value="ECO:0007669"/>
    <property type="project" value="UniProtKB-KW"/>
</dbReference>
<dbReference type="InterPro" id="IPR012816">
    <property type="entry name" value="NADAR"/>
</dbReference>
<dbReference type="AlphaFoldDB" id="A0A6C0LEK8"/>
<proteinExistence type="predicted"/>
<dbReference type="GO" id="GO:0005634">
    <property type="term" value="C:nucleus"/>
    <property type="evidence" value="ECO:0007669"/>
    <property type="project" value="TreeGrafter"/>
</dbReference>
<evidence type="ECO:0000256" key="6">
    <source>
        <dbReference type="SAM" id="MobiDB-lite"/>
    </source>
</evidence>
<dbReference type="NCBIfam" id="TIGR02464">
    <property type="entry name" value="ribofla_fusion"/>
    <property type="match status" value="1"/>
</dbReference>
<dbReference type="EMBL" id="MN740470">
    <property type="protein sequence ID" value="QHU28141.1"/>
    <property type="molecule type" value="Genomic_DNA"/>
</dbReference>
<dbReference type="GO" id="GO:0004482">
    <property type="term" value="F:mRNA 5'-cap (guanine-N7-)-methyltransferase activity"/>
    <property type="evidence" value="ECO:0007669"/>
    <property type="project" value="UniProtKB-EC"/>
</dbReference>
<evidence type="ECO:0000256" key="5">
    <source>
        <dbReference type="ARBA" id="ARBA00022884"/>
    </source>
</evidence>
<dbReference type="InterPro" id="IPR029063">
    <property type="entry name" value="SAM-dependent_MTases_sf"/>
</dbReference>
<reference evidence="8" key="1">
    <citation type="journal article" date="2020" name="Nature">
        <title>Giant virus diversity and host interactions through global metagenomics.</title>
        <authorList>
            <person name="Schulz F."/>
            <person name="Roux S."/>
            <person name="Paez-Espino D."/>
            <person name="Jungbluth S."/>
            <person name="Walsh D.A."/>
            <person name="Denef V.J."/>
            <person name="McMahon K.D."/>
            <person name="Konstantinidis K.T."/>
            <person name="Eloe-Fadrosh E.A."/>
            <person name="Kyrpides N.C."/>
            <person name="Woyke T."/>
        </authorList>
    </citation>
    <scope>NUCLEOTIDE SEQUENCE</scope>
    <source>
        <strain evidence="8">GVMAG-M-3300027770-17</strain>
    </source>
</reference>
<dbReference type="Pfam" id="PF03291">
    <property type="entry name" value="mRNA_G-N7_MeTrfase"/>
    <property type="match status" value="1"/>
</dbReference>
<feature type="region of interest" description="Disordered" evidence="6">
    <location>
        <begin position="908"/>
        <end position="929"/>
    </location>
</feature>
<dbReference type="InterPro" id="IPR039753">
    <property type="entry name" value="RG7MT1"/>
</dbReference>
<dbReference type="Pfam" id="PF01331">
    <property type="entry name" value="mRNA_cap_enzyme"/>
    <property type="match status" value="1"/>
</dbReference>
<dbReference type="Gene3D" id="2.40.50.140">
    <property type="entry name" value="Nucleic acid-binding proteins"/>
    <property type="match status" value="1"/>
</dbReference>
<evidence type="ECO:0000313" key="8">
    <source>
        <dbReference type="EMBL" id="QHU28141.1"/>
    </source>
</evidence>
<dbReference type="SUPFAM" id="SSF50249">
    <property type="entry name" value="Nucleic acid-binding proteins"/>
    <property type="match status" value="1"/>
</dbReference>
<dbReference type="GO" id="GO:0004484">
    <property type="term" value="F:mRNA guanylyltransferase activity"/>
    <property type="evidence" value="ECO:0007669"/>
    <property type="project" value="InterPro"/>
</dbReference>
<evidence type="ECO:0000256" key="2">
    <source>
        <dbReference type="ARBA" id="ARBA00022603"/>
    </source>
</evidence>
<protein>
    <recommendedName>
        <fullName evidence="1">mRNA (guanine-N(7))-methyltransferase</fullName>
        <ecNumber evidence="1">2.1.1.56</ecNumber>
    </recommendedName>
</protein>
<dbReference type="EC" id="2.1.1.56" evidence="1"/>
<dbReference type="InterPro" id="IPR037238">
    <property type="entry name" value="YbiA-like_sf"/>
</dbReference>
<keyword evidence="2" id="KW-0489">Methyltransferase</keyword>
<dbReference type="GO" id="GO:0005524">
    <property type="term" value="F:ATP binding"/>
    <property type="evidence" value="ECO:0007669"/>
    <property type="project" value="InterPro"/>
</dbReference>
<sequence length="1100" mass="128235">MDKLYEFIDISKKDSKAELECKLLSNEIKTKDIADKLMKTIQELSLTKPIEETIFRVSYPDSIRVEVNGPIQIQKVCATNSFKGIELNVQKKSLYHNENSQKDSLDVPDTYSRFTLRSEQQIRKDWDASPTDPKTTSVRLINRRSFITLDELFRIDFSMVKSRTLKTETLRDLLKKDHTYELEIEFIKHDTKLDSKIISEGFFKIINKILQSYQESEFILSPTQQQIYEREFKLSNLKFINPVTFKRKHLYESNPHSIWNDYTVTIKADGERSGLYVARDRNLLKITSRPLKIVWTGLKALNDDYHGTFVDGEFIPQKNLFCIFDIYYFKNKSTSSLPLFNNDKESRLNYCSEFVQSIQKDFIIEPTTNPLKIETKLFKVGDGQTMEKAIKELLELKYEYETDGLIFTPAKSPVAPKDDMEGNTWNKVYKWKPPHQNSIDFLLKLSNEFTFDPILDTKVCKGELYVTQRTNDIILYPCETMTGEFVQKDLPTDLKLASEQSFGIPSLFYPSSPPNPNAYQILVPVDDKNIGYSEDTKKVETNTIIECSYNIETKRWLIMRTRYDKTAEFKQEIKKKKYGQDIVVADDIWNSIHVPVTEDMIKEFVSIPIEEMDDTYYIDIERKSRILQPSYEFHNKVIKMGLYTKLTKENSTLLELASGQGGDYHKWKKQKLAKVVGIEYSESNIKLACKRYVEDKKLNPLHYRPHVLYIKGTFNEPLYQQESSKFKILNGEEKASTKYLEQFENLKKFDNVSCQFAIHYACESEETFRVFAKNIAMHCKDYFFGTCPDGKTVYSLLAGKQKHIFTDGKNVGGEYQKLYEDTEQWTESFGLGINVTMESFETSKEYLVPFQKITEIFKEEGFDLEESHMFEELYDTKTLSKFQTEFSFINRTFIFKKSNKKEELVELSKEEEIPKEQTEKPKRKLKKKTGGEIDEKDLPILFHGAGEDKGPYKFLDNQAEYPIQINDVKYPTIEHYFQAQKALEFGDDDINQQIMKTPSAKAVKALGKKVRNFIKELWDSKRIEIMARGIRAKFVQHPELQKQLIDTGSKQIGEADARDSFWGIGTSSSTELSKDPLKWKGQNQLGKILMSLREEFKSNK</sequence>
<dbReference type="InterPro" id="IPR001339">
    <property type="entry name" value="mRNA_cap_enzyme_adenylation"/>
</dbReference>
<evidence type="ECO:0000256" key="1">
    <source>
        <dbReference type="ARBA" id="ARBA00011926"/>
    </source>
</evidence>
<keyword evidence="4" id="KW-0949">S-adenosyl-L-methionine</keyword>
<evidence type="ECO:0000256" key="3">
    <source>
        <dbReference type="ARBA" id="ARBA00022679"/>
    </source>
</evidence>
<dbReference type="InterPro" id="IPR004971">
    <property type="entry name" value="mRNA_G-N7_MeTrfase_dom"/>
</dbReference>
<dbReference type="SUPFAM" id="SSF143990">
    <property type="entry name" value="YbiA-like"/>
    <property type="match status" value="1"/>
</dbReference>